<evidence type="ECO:0000256" key="7">
    <source>
        <dbReference type="SAM" id="MobiDB-lite"/>
    </source>
</evidence>
<keyword evidence="3" id="KW-0689">Ribosomal protein</keyword>
<comment type="similarity">
    <text evidence="2">Belongs to the universal ribosomal protein uL29 family.</text>
</comment>
<dbReference type="GO" id="GO:0003735">
    <property type="term" value="F:structural constituent of ribosome"/>
    <property type="evidence" value="ECO:0007669"/>
    <property type="project" value="InterPro"/>
</dbReference>
<dbReference type="Proteomes" id="UP000806378">
    <property type="component" value="Unassembled WGS sequence"/>
</dbReference>
<sequence>MHCTCKTLLGSVFSAAQTTRATSLPPPFLLPAFATAQTSSFSTTSSRDARKDGNPGRGVSALHRTGLRKRARGLSVDRTKLPKPVLDRSKLTQVEVDEDHGLWDFFPPNRSSMLTPGELAAHGVGWSINQLRSKDWDDLHRLWWVCLKEMNRLHTYKAERSRVKDLYGEYESEGRRDEVSFVTRHM</sequence>
<evidence type="ECO:0000256" key="6">
    <source>
        <dbReference type="ARBA" id="ARBA00035289"/>
    </source>
</evidence>
<evidence type="ECO:0000256" key="3">
    <source>
        <dbReference type="ARBA" id="ARBA00022980"/>
    </source>
</evidence>
<dbReference type="OrthoDB" id="270763at2759"/>
<evidence type="ECO:0000256" key="1">
    <source>
        <dbReference type="ARBA" id="ARBA00004173"/>
    </source>
</evidence>
<dbReference type="InterPro" id="IPR038340">
    <property type="entry name" value="MRP-L47_sf"/>
</dbReference>
<evidence type="ECO:0000256" key="5">
    <source>
        <dbReference type="ARBA" id="ARBA00023274"/>
    </source>
</evidence>
<evidence type="ECO:0000256" key="2">
    <source>
        <dbReference type="ARBA" id="ARBA00009254"/>
    </source>
</evidence>
<dbReference type="GO" id="GO:0005762">
    <property type="term" value="C:mitochondrial large ribosomal subunit"/>
    <property type="evidence" value="ECO:0007669"/>
    <property type="project" value="TreeGrafter"/>
</dbReference>
<dbReference type="Gramene" id="rna-gnl|WGS:JABURB|Cocit.L1006.1">
    <property type="protein sequence ID" value="cds-KAF7845715.1"/>
    <property type="gene ID" value="gene-BT93_L1006"/>
</dbReference>
<reference evidence="8" key="1">
    <citation type="submission" date="2020-05" db="EMBL/GenBank/DDBJ databases">
        <title>WGS assembly of Corymbia citriodora subspecies variegata.</title>
        <authorList>
            <person name="Barry K."/>
            <person name="Hundley H."/>
            <person name="Shu S."/>
            <person name="Jenkins J."/>
            <person name="Grimwood J."/>
            <person name="Baten A."/>
        </authorList>
    </citation>
    <scope>NUCLEOTIDE SEQUENCE</scope>
    <source>
        <strain evidence="8">CV2-018</strain>
    </source>
</reference>
<keyword evidence="4" id="KW-0496">Mitochondrion</keyword>
<organism evidence="8 9">
    <name type="scientific">Corymbia citriodora subsp. variegata</name>
    <dbReference type="NCBI Taxonomy" id="360336"/>
    <lineage>
        <taxon>Eukaryota</taxon>
        <taxon>Viridiplantae</taxon>
        <taxon>Streptophyta</taxon>
        <taxon>Embryophyta</taxon>
        <taxon>Tracheophyta</taxon>
        <taxon>Spermatophyta</taxon>
        <taxon>Magnoliopsida</taxon>
        <taxon>eudicotyledons</taxon>
        <taxon>Gunneridae</taxon>
        <taxon>Pentapetalae</taxon>
        <taxon>rosids</taxon>
        <taxon>malvids</taxon>
        <taxon>Myrtales</taxon>
        <taxon>Myrtaceae</taxon>
        <taxon>Myrtoideae</taxon>
        <taxon>Eucalypteae</taxon>
        <taxon>Corymbia</taxon>
    </lineage>
</organism>
<comment type="subcellular location">
    <subcellularLocation>
        <location evidence="1">Mitochondrion</location>
    </subcellularLocation>
</comment>
<protein>
    <recommendedName>
        <fullName evidence="6">Large ribosomal subunit protein uL29m</fullName>
    </recommendedName>
</protein>
<gene>
    <name evidence="8" type="ORF">BT93_L1006</name>
</gene>
<dbReference type="PANTHER" id="PTHR21183">
    <property type="entry name" value="RIBOSOMAL PROTEIN L47, MITOCHONDRIAL-RELATED"/>
    <property type="match status" value="1"/>
</dbReference>
<dbReference type="GO" id="GO:0032543">
    <property type="term" value="P:mitochondrial translation"/>
    <property type="evidence" value="ECO:0007669"/>
    <property type="project" value="TreeGrafter"/>
</dbReference>
<evidence type="ECO:0000313" key="8">
    <source>
        <dbReference type="EMBL" id="KAF7845715.1"/>
    </source>
</evidence>
<name>A0A8T0CIQ1_CORYI</name>
<comment type="caution">
    <text evidence="8">The sequence shown here is derived from an EMBL/GenBank/DDBJ whole genome shotgun (WGS) entry which is preliminary data.</text>
</comment>
<keyword evidence="5" id="KW-0687">Ribonucleoprotein</keyword>
<keyword evidence="9" id="KW-1185">Reference proteome</keyword>
<proteinExistence type="inferred from homology"/>
<evidence type="ECO:0000256" key="4">
    <source>
        <dbReference type="ARBA" id="ARBA00023128"/>
    </source>
</evidence>
<evidence type="ECO:0000313" key="9">
    <source>
        <dbReference type="Proteomes" id="UP000806378"/>
    </source>
</evidence>
<accession>A0A8T0CIQ1</accession>
<dbReference type="AlphaFoldDB" id="A0A8T0CIQ1"/>
<dbReference type="Gene3D" id="6.10.330.20">
    <property type="match status" value="1"/>
</dbReference>
<dbReference type="PANTHER" id="PTHR21183:SF18">
    <property type="entry name" value="LARGE RIBOSOMAL SUBUNIT PROTEIN UL29M"/>
    <property type="match status" value="1"/>
</dbReference>
<dbReference type="EMBL" id="MU101947">
    <property type="protein sequence ID" value="KAF7845715.1"/>
    <property type="molecule type" value="Genomic_DNA"/>
</dbReference>
<dbReference type="InterPro" id="IPR010729">
    <property type="entry name" value="Ribosomal_uL29_mit"/>
</dbReference>
<dbReference type="Pfam" id="PF06984">
    <property type="entry name" value="MRP-L47"/>
    <property type="match status" value="1"/>
</dbReference>
<feature type="region of interest" description="Disordered" evidence="7">
    <location>
        <begin position="41"/>
        <end position="61"/>
    </location>
</feature>